<dbReference type="PROSITE" id="PS50110">
    <property type="entry name" value="RESPONSE_REGULATORY"/>
    <property type="match status" value="1"/>
</dbReference>
<dbReference type="InterPro" id="IPR001789">
    <property type="entry name" value="Sig_transdc_resp-reg_receiver"/>
</dbReference>
<dbReference type="PANTHER" id="PTHR48111:SF22">
    <property type="entry name" value="REGULATOR OF RPOS"/>
    <property type="match status" value="1"/>
</dbReference>
<dbReference type="FunFam" id="3.40.50.2300:FF:000001">
    <property type="entry name" value="DNA-binding response regulator PhoB"/>
    <property type="match status" value="1"/>
</dbReference>
<feature type="DNA-binding region" description="OmpR/PhoB-type" evidence="7">
    <location>
        <begin position="127"/>
        <end position="224"/>
    </location>
</feature>
<name>A0A7X2ILZ4_9BURK</name>
<dbReference type="InterPro" id="IPR036388">
    <property type="entry name" value="WH-like_DNA-bd_sf"/>
</dbReference>
<dbReference type="PANTHER" id="PTHR48111">
    <property type="entry name" value="REGULATOR OF RPOS"/>
    <property type="match status" value="1"/>
</dbReference>
<keyword evidence="1 6" id="KW-0597">Phosphoprotein</keyword>
<reference evidence="10 11" key="1">
    <citation type="submission" date="2019-11" db="EMBL/GenBank/DDBJ databases">
        <title>Novel species isolated from a subtropical stream in China.</title>
        <authorList>
            <person name="Lu H."/>
        </authorList>
    </citation>
    <scope>NUCLEOTIDE SEQUENCE [LARGE SCALE GENOMIC DNA]</scope>
    <source>
        <strain evidence="10 11">FT92W</strain>
    </source>
</reference>
<evidence type="ECO:0000259" key="9">
    <source>
        <dbReference type="PROSITE" id="PS51755"/>
    </source>
</evidence>
<feature type="modified residue" description="4-aspartylphosphate" evidence="6">
    <location>
        <position position="51"/>
    </location>
</feature>
<dbReference type="PROSITE" id="PS51755">
    <property type="entry name" value="OMPR_PHOB"/>
    <property type="match status" value="1"/>
</dbReference>
<comment type="caution">
    <text evidence="10">The sequence shown here is derived from an EMBL/GenBank/DDBJ whole genome shotgun (WGS) entry which is preliminary data.</text>
</comment>
<evidence type="ECO:0000313" key="11">
    <source>
        <dbReference type="Proteomes" id="UP000446768"/>
    </source>
</evidence>
<dbReference type="Proteomes" id="UP000446768">
    <property type="component" value="Unassembled WGS sequence"/>
</dbReference>
<keyword evidence="3" id="KW-0805">Transcription regulation</keyword>
<feature type="domain" description="Response regulatory" evidence="8">
    <location>
        <begin position="2"/>
        <end position="117"/>
    </location>
</feature>
<organism evidence="10 11">
    <name type="scientific">Pseudoduganella rivuli</name>
    <dbReference type="NCBI Taxonomy" id="2666085"/>
    <lineage>
        <taxon>Bacteria</taxon>
        <taxon>Pseudomonadati</taxon>
        <taxon>Pseudomonadota</taxon>
        <taxon>Betaproteobacteria</taxon>
        <taxon>Burkholderiales</taxon>
        <taxon>Oxalobacteraceae</taxon>
        <taxon>Telluria group</taxon>
        <taxon>Pseudoduganella</taxon>
    </lineage>
</organism>
<evidence type="ECO:0000256" key="3">
    <source>
        <dbReference type="ARBA" id="ARBA00023015"/>
    </source>
</evidence>
<dbReference type="GO" id="GO:0006355">
    <property type="term" value="P:regulation of DNA-templated transcription"/>
    <property type="evidence" value="ECO:0007669"/>
    <property type="project" value="InterPro"/>
</dbReference>
<dbReference type="CDD" id="cd17574">
    <property type="entry name" value="REC_OmpR"/>
    <property type="match status" value="1"/>
</dbReference>
<keyword evidence="4 7" id="KW-0238">DNA-binding</keyword>
<dbReference type="InterPro" id="IPR039420">
    <property type="entry name" value="WalR-like"/>
</dbReference>
<evidence type="ECO:0000256" key="7">
    <source>
        <dbReference type="PROSITE-ProRule" id="PRU01091"/>
    </source>
</evidence>
<dbReference type="Gene3D" id="6.10.250.690">
    <property type="match status" value="1"/>
</dbReference>
<dbReference type="AlphaFoldDB" id="A0A7X2ILZ4"/>
<dbReference type="EMBL" id="WKJJ01000006">
    <property type="protein sequence ID" value="MRV72471.1"/>
    <property type="molecule type" value="Genomic_DNA"/>
</dbReference>
<dbReference type="RefSeq" id="WP_154374036.1">
    <property type="nucleotide sequence ID" value="NZ_WKJJ01000006.1"/>
</dbReference>
<dbReference type="Gene3D" id="1.10.10.10">
    <property type="entry name" value="Winged helix-like DNA-binding domain superfamily/Winged helix DNA-binding domain"/>
    <property type="match status" value="1"/>
</dbReference>
<evidence type="ECO:0000256" key="6">
    <source>
        <dbReference type="PROSITE-ProRule" id="PRU00169"/>
    </source>
</evidence>
<keyword evidence="11" id="KW-1185">Reference proteome</keyword>
<keyword evidence="2" id="KW-0902">Two-component regulatory system</keyword>
<keyword evidence="5" id="KW-0804">Transcription</keyword>
<dbReference type="GO" id="GO:0000976">
    <property type="term" value="F:transcription cis-regulatory region binding"/>
    <property type="evidence" value="ECO:0007669"/>
    <property type="project" value="TreeGrafter"/>
</dbReference>
<evidence type="ECO:0000256" key="5">
    <source>
        <dbReference type="ARBA" id="ARBA00023163"/>
    </source>
</evidence>
<evidence type="ECO:0000256" key="4">
    <source>
        <dbReference type="ARBA" id="ARBA00023125"/>
    </source>
</evidence>
<dbReference type="InterPro" id="IPR001867">
    <property type="entry name" value="OmpR/PhoB-type_DNA-bd"/>
</dbReference>
<evidence type="ECO:0000256" key="1">
    <source>
        <dbReference type="ARBA" id="ARBA00022553"/>
    </source>
</evidence>
<dbReference type="Pfam" id="PF00486">
    <property type="entry name" value="Trans_reg_C"/>
    <property type="match status" value="1"/>
</dbReference>
<protein>
    <submittedName>
        <fullName evidence="10">Response regulator</fullName>
    </submittedName>
</protein>
<feature type="domain" description="OmpR/PhoB-type" evidence="9">
    <location>
        <begin position="127"/>
        <end position="224"/>
    </location>
</feature>
<evidence type="ECO:0000313" key="10">
    <source>
        <dbReference type="EMBL" id="MRV72471.1"/>
    </source>
</evidence>
<proteinExistence type="predicted"/>
<dbReference type="Pfam" id="PF00072">
    <property type="entry name" value="Response_reg"/>
    <property type="match status" value="1"/>
</dbReference>
<dbReference type="SMART" id="SM00862">
    <property type="entry name" value="Trans_reg_C"/>
    <property type="match status" value="1"/>
</dbReference>
<dbReference type="CDD" id="cd00383">
    <property type="entry name" value="trans_reg_C"/>
    <property type="match status" value="1"/>
</dbReference>
<evidence type="ECO:0000256" key="2">
    <source>
        <dbReference type="ARBA" id="ARBA00023012"/>
    </source>
</evidence>
<dbReference type="SMART" id="SM00448">
    <property type="entry name" value="REC"/>
    <property type="match status" value="1"/>
</dbReference>
<sequence>MRLLIIEDNPDIVANLYEFFEPRGYVLDSAPNGYAGLGLATQHQYDAVVLDVMLPGLNGVELCQKLRNELHVSTPVIMLTARDTLSDKAAGFDAGADDYLVKPFSLLELEMRLKALVRRARGMGQGATVLRVGDLVFDTSTYTATRAGKPLALTRTGYVLLRCLMREAPRLVSRDTLEHEVWGEDRPDSDALRTHLHALRQTLDKPFPFAMLRTVPGIGYKLLAPGDEAAAP</sequence>
<dbReference type="Gene3D" id="3.40.50.2300">
    <property type="match status" value="1"/>
</dbReference>
<dbReference type="SUPFAM" id="SSF52172">
    <property type="entry name" value="CheY-like"/>
    <property type="match status" value="1"/>
</dbReference>
<dbReference type="InterPro" id="IPR011006">
    <property type="entry name" value="CheY-like_superfamily"/>
</dbReference>
<dbReference type="GO" id="GO:0005829">
    <property type="term" value="C:cytosol"/>
    <property type="evidence" value="ECO:0007669"/>
    <property type="project" value="TreeGrafter"/>
</dbReference>
<dbReference type="GO" id="GO:0000156">
    <property type="term" value="F:phosphorelay response regulator activity"/>
    <property type="evidence" value="ECO:0007669"/>
    <property type="project" value="TreeGrafter"/>
</dbReference>
<dbReference type="GO" id="GO:0032993">
    <property type="term" value="C:protein-DNA complex"/>
    <property type="evidence" value="ECO:0007669"/>
    <property type="project" value="TreeGrafter"/>
</dbReference>
<accession>A0A7X2ILZ4</accession>
<evidence type="ECO:0000259" key="8">
    <source>
        <dbReference type="PROSITE" id="PS50110"/>
    </source>
</evidence>
<gene>
    <name evidence="10" type="ORF">GJ700_12190</name>
</gene>